<feature type="coiled-coil region" evidence="1">
    <location>
        <begin position="66"/>
        <end position="100"/>
    </location>
</feature>
<evidence type="ECO:0000259" key="2">
    <source>
        <dbReference type="Pfam" id="PF03050"/>
    </source>
</evidence>
<evidence type="ECO:0000259" key="3">
    <source>
        <dbReference type="Pfam" id="PF13005"/>
    </source>
</evidence>
<dbReference type="EMBL" id="LVVY01000089">
    <property type="protein sequence ID" value="OAM76959.1"/>
    <property type="molecule type" value="Genomic_DNA"/>
</dbReference>
<dbReference type="RefSeq" id="WP_067456590.1">
    <property type="nucleotide sequence ID" value="NZ_LVVY01000089.1"/>
</dbReference>
<dbReference type="Pfam" id="PF03050">
    <property type="entry name" value="DDE_Tnp_IS66"/>
    <property type="match status" value="1"/>
</dbReference>
<dbReference type="InterPro" id="IPR024474">
    <property type="entry name" value="Znf_dom_IS66"/>
</dbReference>
<dbReference type="Pfam" id="PF13007">
    <property type="entry name" value="LZ_Tnp_IS66"/>
    <property type="match status" value="1"/>
</dbReference>
<proteinExistence type="predicted"/>
<dbReference type="InterPro" id="IPR052344">
    <property type="entry name" value="Transposase-related"/>
</dbReference>
<evidence type="ECO:0000256" key="1">
    <source>
        <dbReference type="SAM" id="Coils"/>
    </source>
</evidence>
<feature type="domain" description="Transposase IS66 C-terminal" evidence="5">
    <location>
        <begin position="499"/>
        <end position="536"/>
    </location>
</feature>
<feature type="domain" description="Transposase IS66 central" evidence="2">
    <location>
        <begin position="190"/>
        <end position="492"/>
    </location>
</feature>
<dbReference type="AlphaFoldDB" id="A0A178HW90"/>
<dbReference type="PANTHER" id="PTHR33678:SF1">
    <property type="entry name" value="BLL1576 PROTEIN"/>
    <property type="match status" value="1"/>
</dbReference>
<dbReference type="Pfam" id="PF13817">
    <property type="entry name" value="DDE_Tnp_IS66_C"/>
    <property type="match status" value="1"/>
</dbReference>
<comment type="caution">
    <text evidence="6">The sequence shown here is derived from an EMBL/GenBank/DDBJ whole genome shotgun (WGS) entry which is preliminary data.</text>
</comment>
<dbReference type="InterPro" id="IPR024463">
    <property type="entry name" value="Transposase_TnpC_homeodom"/>
</dbReference>
<gene>
    <name evidence="6" type="ORF">A3840_11415</name>
</gene>
<keyword evidence="1" id="KW-0175">Coiled coil</keyword>
<feature type="domain" description="Transposase TnpC homeodomain" evidence="4">
    <location>
        <begin position="49"/>
        <end position="125"/>
    </location>
</feature>
<organism evidence="6 7">
    <name type="scientific">Devosia elaeis</name>
    <dbReference type="NCBI Taxonomy" id="1770058"/>
    <lineage>
        <taxon>Bacteria</taxon>
        <taxon>Pseudomonadati</taxon>
        <taxon>Pseudomonadota</taxon>
        <taxon>Alphaproteobacteria</taxon>
        <taxon>Hyphomicrobiales</taxon>
        <taxon>Devosiaceae</taxon>
        <taxon>Devosia</taxon>
    </lineage>
</organism>
<dbReference type="PANTHER" id="PTHR33678">
    <property type="entry name" value="BLL1576 PROTEIN"/>
    <property type="match status" value="1"/>
</dbReference>
<dbReference type="InterPro" id="IPR004291">
    <property type="entry name" value="Transposase_IS66_central"/>
</dbReference>
<evidence type="ECO:0000313" key="6">
    <source>
        <dbReference type="EMBL" id="OAM76959.1"/>
    </source>
</evidence>
<feature type="coiled-coil region" evidence="1">
    <location>
        <begin position="12"/>
        <end position="39"/>
    </location>
</feature>
<reference evidence="6 7" key="1">
    <citation type="submission" date="2016-03" db="EMBL/GenBank/DDBJ databases">
        <title>Genome sequencing of Devosia sp. S37.</title>
        <authorList>
            <person name="Mohd Nor M."/>
        </authorList>
    </citation>
    <scope>NUCLEOTIDE SEQUENCE [LARGE SCALE GENOMIC DNA]</scope>
    <source>
        <strain evidence="6 7">S37</strain>
    </source>
</reference>
<dbReference type="Pfam" id="PF13005">
    <property type="entry name" value="zf-IS66"/>
    <property type="match status" value="1"/>
</dbReference>
<protein>
    <recommendedName>
        <fullName evidence="8">Transposase</fullName>
    </recommendedName>
</protein>
<evidence type="ECO:0000259" key="4">
    <source>
        <dbReference type="Pfam" id="PF13007"/>
    </source>
</evidence>
<feature type="domain" description="Transposase IS66 zinc-finger binding" evidence="3">
    <location>
        <begin position="131"/>
        <end position="176"/>
    </location>
</feature>
<accession>A0A178HW90</accession>
<sequence>MQASVSPMPDDVEALKAALAAARIEVAEAKAEAAMVRAERSDDQALIAHLKLQIEKLKHQLFGSKSESSRRLLDQLELQLEELEATASQDEAVAEIAARKLADAPGFKRRRPSRQPFPEHLPRERRVIAAPCACPACGGTRLSRIGEDVTETLEVIPRQWKVIQTVREKVACRDCEKISQPPAPFHVVAHGWAGPGLLAMMLFEKYGQHQPLNRQVERYGREGVPLSLSTLADQVGAAAAVLEPLHHRLAAHVMAAERLHGDDTTVPVLARGKTATGRIWTYVRDDRPFGGPAPPAALFYYSPNRAGEHPRQHLADWSGILQADAYGGYARLYDAGRHPGPITEAGCWSHARRAFFVLADIEASARRKADGKKPAPISPLALDIVQRMDRLFEVERSINGQSSPERLTIRRELSAPLVDELEALMHKHRPGLSRHDDLAKAMDYMLKRWPAFTQFLQDGRVCLTNNAAERALRGIALGRKSWLFAGSDRGGQRAAFMYSLIATAKLNDVDPQAWLADVLARIADHPSRQLDDLLPWNWVAQHQIRKTA</sequence>
<dbReference type="InterPro" id="IPR039552">
    <property type="entry name" value="IS66_C"/>
</dbReference>
<dbReference type="Proteomes" id="UP000078389">
    <property type="component" value="Unassembled WGS sequence"/>
</dbReference>
<dbReference type="NCBIfam" id="NF033517">
    <property type="entry name" value="transpos_IS66"/>
    <property type="match status" value="1"/>
</dbReference>
<keyword evidence="7" id="KW-1185">Reference proteome</keyword>
<evidence type="ECO:0000313" key="7">
    <source>
        <dbReference type="Proteomes" id="UP000078389"/>
    </source>
</evidence>
<evidence type="ECO:0008006" key="8">
    <source>
        <dbReference type="Google" id="ProtNLM"/>
    </source>
</evidence>
<dbReference type="OrthoDB" id="9800877at2"/>
<evidence type="ECO:0000259" key="5">
    <source>
        <dbReference type="Pfam" id="PF13817"/>
    </source>
</evidence>
<name>A0A178HW90_9HYPH</name>
<dbReference type="STRING" id="1770058.A3840_11415"/>